<dbReference type="EMBL" id="JBBXMP010000249">
    <property type="protein sequence ID" value="KAL0059105.1"/>
    <property type="molecule type" value="Genomic_DNA"/>
</dbReference>
<dbReference type="Pfam" id="PF20415">
    <property type="entry name" value="DUF6699"/>
    <property type="match status" value="1"/>
</dbReference>
<protein>
    <recommendedName>
        <fullName evidence="1">DUF6699 domain-containing protein</fullName>
    </recommendedName>
</protein>
<dbReference type="InterPro" id="IPR046522">
    <property type="entry name" value="DUF6699"/>
</dbReference>
<sequence length="148" mass="16804">MLLQASGLSWDITYPIPHHSSFDEAATVPHFRESLALHPFPSEWELRWGAIYVRAWRNAQYVTVWDVLQAVYEYYHTSLTQSDVEVLRRRGGSMDQVERAYLARTNGGVGRGWRCRVDVLGGMVVFVGVGMSRGGELAVELGYRSGRR</sequence>
<evidence type="ECO:0000313" key="3">
    <source>
        <dbReference type="Proteomes" id="UP001437256"/>
    </source>
</evidence>
<keyword evidence="3" id="KW-1185">Reference proteome</keyword>
<proteinExistence type="predicted"/>
<name>A0ABR2ZCV6_9AGAR</name>
<gene>
    <name evidence="2" type="ORF">AAF712_014176</name>
</gene>
<reference evidence="2 3" key="1">
    <citation type="submission" date="2024-05" db="EMBL/GenBank/DDBJ databases">
        <title>A draft genome resource for the thread blight pathogen Marasmius tenuissimus strain MS-2.</title>
        <authorList>
            <person name="Yulfo-Soto G.E."/>
            <person name="Baruah I.K."/>
            <person name="Amoako-Attah I."/>
            <person name="Bukari Y."/>
            <person name="Meinhardt L.W."/>
            <person name="Bailey B.A."/>
            <person name="Cohen S.P."/>
        </authorList>
    </citation>
    <scope>NUCLEOTIDE SEQUENCE [LARGE SCALE GENOMIC DNA]</scope>
    <source>
        <strain evidence="2 3">MS-2</strain>
    </source>
</reference>
<accession>A0ABR2ZCV6</accession>
<comment type="caution">
    <text evidence="2">The sequence shown here is derived from an EMBL/GenBank/DDBJ whole genome shotgun (WGS) entry which is preliminary data.</text>
</comment>
<evidence type="ECO:0000259" key="1">
    <source>
        <dbReference type="Pfam" id="PF20415"/>
    </source>
</evidence>
<organism evidence="2 3">
    <name type="scientific">Marasmius tenuissimus</name>
    <dbReference type="NCBI Taxonomy" id="585030"/>
    <lineage>
        <taxon>Eukaryota</taxon>
        <taxon>Fungi</taxon>
        <taxon>Dikarya</taxon>
        <taxon>Basidiomycota</taxon>
        <taxon>Agaricomycotina</taxon>
        <taxon>Agaricomycetes</taxon>
        <taxon>Agaricomycetidae</taxon>
        <taxon>Agaricales</taxon>
        <taxon>Marasmiineae</taxon>
        <taxon>Marasmiaceae</taxon>
        <taxon>Marasmius</taxon>
    </lineage>
</organism>
<evidence type="ECO:0000313" key="2">
    <source>
        <dbReference type="EMBL" id="KAL0059105.1"/>
    </source>
</evidence>
<dbReference type="Proteomes" id="UP001437256">
    <property type="component" value="Unassembled WGS sequence"/>
</dbReference>
<feature type="domain" description="DUF6699" evidence="1">
    <location>
        <begin position="8"/>
        <end position="130"/>
    </location>
</feature>